<dbReference type="CDD" id="cd03496">
    <property type="entry name" value="SQR_TypeC_CybS"/>
    <property type="match status" value="1"/>
</dbReference>
<comment type="subcellular location">
    <subcellularLocation>
        <location evidence="1 12">Mitochondrion inner membrane</location>
        <topology evidence="1 12">Multi-pass membrane protein</topology>
    </subcellularLocation>
</comment>
<dbReference type="InterPro" id="IPR034804">
    <property type="entry name" value="SQR/QFR_C/D"/>
</dbReference>
<evidence type="ECO:0000256" key="8">
    <source>
        <dbReference type="ARBA" id="ARBA00023128"/>
    </source>
</evidence>
<sequence length="201" mass="21788">MASIIRPSLLAQLRAAPLSRRVFSTRSLPTIGSCSNPSRRPAIRSHGEPASLAARSSILPHSVGFHATPARPILPPLPQRIQGTTNEAQPIVEHSATEGGYHWAFERIIAVTLVPLTVAPFAAGSMHPVIDAALCATIIIHSHIGFDAMITDYLPKKRVPKTRKLFEWGLRAGTLVVAVGLYEFETNDVGLTEAISRIWHA</sequence>
<name>A0A6A6NSA7_9PEZI</name>
<dbReference type="GO" id="GO:0020037">
    <property type="term" value="F:heme binding"/>
    <property type="evidence" value="ECO:0007669"/>
    <property type="project" value="TreeGrafter"/>
</dbReference>
<dbReference type="AlphaFoldDB" id="A0A6A6NSA7"/>
<comment type="similarity">
    <text evidence="2 12">Belongs to the CybS family.</text>
</comment>
<evidence type="ECO:0000256" key="10">
    <source>
        <dbReference type="PIRSR" id="PIRSR607992-1"/>
    </source>
</evidence>
<keyword evidence="6 12" id="KW-0809">Transit peptide</keyword>
<evidence type="ECO:0000313" key="14">
    <source>
        <dbReference type="Proteomes" id="UP000799766"/>
    </source>
</evidence>
<keyword evidence="5 12" id="KW-0999">Mitochondrion inner membrane</keyword>
<accession>A0A6A6NSA7</accession>
<dbReference type="Gene3D" id="1.20.1300.10">
    <property type="entry name" value="Fumarate reductase/succinate dehydrogenase, transmembrane subunit"/>
    <property type="match status" value="1"/>
</dbReference>
<dbReference type="GO" id="GO:0046872">
    <property type="term" value="F:metal ion binding"/>
    <property type="evidence" value="ECO:0007669"/>
    <property type="project" value="UniProtKB-KW"/>
</dbReference>
<evidence type="ECO:0000256" key="4">
    <source>
        <dbReference type="ARBA" id="ARBA00022692"/>
    </source>
</evidence>
<evidence type="ECO:0000256" key="5">
    <source>
        <dbReference type="ARBA" id="ARBA00022792"/>
    </source>
</evidence>
<reference evidence="13" key="1">
    <citation type="journal article" date="2020" name="Stud. Mycol.">
        <title>101 Dothideomycetes genomes: a test case for predicting lifestyles and emergence of pathogens.</title>
        <authorList>
            <person name="Haridas S."/>
            <person name="Albert R."/>
            <person name="Binder M."/>
            <person name="Bloem J."/>
            <person name="Labutti K."/>
            <person name="Salamov A."/>
            <person name="Andreopoulos B."/>
            <person name="Baker S."/>
            <person name="Barry K."/>
            <person name="Bills G."/>
            <person name="Bluhm B."/>
            <person name="Cannon C."/>
            <person name="Castanera R."/>
            <person name="Culley D."/>
            <person name="Daum C."/>
            <person name="Ezra D."/>
            <person name="Gonzalez J."/>
            <person name="Henrissat B."/>
            <person name="Kuo A."/>
            <person name="Liang C."/>
            <person name="Lipzen A."/>
            <person name="Lutzoni F."/>
            <person name="Magnuson J."/>
            <person name="Mondo S."/>
            <person name="Nolan M."/>
            <person name="Ohm R."/>
            <person name="Pangilinan J."/>
            <person name="Park H.-J."/>
            <person name="Ramirez L."/>
            <person name="Alfaro M."/>
            <person name="Sun H."/>
            <person name="Tritt A."/>
            <person name="Yoshinaga Y."/>
            <person name="Zwiers L.-H."/>
            <person name="Turgeon B."/>
            <person name="Goodwin S."/>
            <person name="Spatafora J."/>
            <person name="Crous P."/>
            <person name="Grigoriev I."/>
        </authorList>
    </citation>
    <scope>NUCLEOTIDE SEQUENCE</scope>
    <source>
        <strain evidence="13">ATCC 16933</strain>
    </source>
</reference>
<evidence type="ECO:0000256" key="11">
    <source>
        <dbReference type="PIRSR" id="PIRSR607992-2"/>
    </source>
</evidence>
<keyword evidence="7" id="KW-1133">Transmembrane helix</keyword>
<protein>
    <recommendedName>
        <fullName evidence="12">Succinate dehydrogenase [ubiquinone] cytochrome b small subunit</fullName>
    </recommendedName>
</protein>
<keyword evidence="8 12" id="KW-0496">Mitochondrion</keyword>
<dbReference type="PANTHER" id="PTHR13337">
    <property type="entry name" value="SUCCINATE DEHYDROGENASE"/>
    <property type="match status" value="1"/>
</dbReference>
<dbReference type="Pfam" id="PF05328">
    <property type="entry name" value="CybS"/>
    <property type="match status" value="1"/>
</dbReference>
<organism evidence="13 14">
    <name type="scientific">Lineolata rhizophorae</name>
    <dbReference type="NCBI Taxonomy" id="578093"/>
    <lineage>
        <taxon>Eukaryota</taxon>
        <taxon>Fungi</taxon>
        <taxon>Dikarya</taxon>
        <taxon>Ascomycota</taxon>
        <taxon>Pezizomycotina</taxon>
        <taxon>Dothideomycetes</taxon>
        <taxon>Dothideomycetes incertae sedis</taxon>
        <taxon>Lineolatales</taxon>
        <taxon>Lineolataceae</taxon>
        <taxon>Lineolata</taxon>
    </lineage>
</organism>
<dbReference type="FunFam" id="1.20.1300.10:FF:000007">
    <property type="entry name" value="Succinate dehydrogenase [ubiquinone] cytochrome b small subunit"/>
    <property type="match status" value="1"/>
</dbReference>
<evidence type="ECO:0000256" key="7">
    <source>
        <dbReference type="ARBA" id="ARBA00022989"/>
    </source>
</evidence>
<dbReference type="GO" id="GO:0006121">
    <property type="term" value="P:mitochondrial electron transport, succinate to ubiquinone"/>
    <property type="evidence" value="ECO:0007669"/>
    <property type="project" value="TreeGrafter"/>
</dbReference>
<keyword evidence="14" id="KW-1185">Reference proteome</keyword>
<dbReference type="Proteomes" id="UP000799766">
    <property type="component" value="Unassembled WGS sequence"/>
</dbReference>
<evidence type="ECO:0000256" key="9">
    <source>
        <dbReference type="ARBA" id="ARBA00023136"/>
    </source>
</evidence>
<keyword evidence="9 12" id="KW-0472">Membrane</keyword>
<evidence type="ECO:0000256" key="6">
    <source>
        <dbReference type="ARBA" id="ARBA00022946"/>
    </source>
</evidence>
<feature type="binding site" evidence="10">
    <location>
        <position position="153"/>
    </location>
    <ligand>
        <name>a ubiquinone</name>
        <dbReference type="ChEBI" id="CHEBI:16389"/>
        <note>ligand shared with IP/SDHB</note>
    </ligand>
</feature>
<dbReference type="GO" id="GO:0098796">
    <property type="term" value="C:membrane protein complex"/>
    <property type="evidence" value="ECO:0007669"/>
    <property type="project" value="UniProtKB-ARBA"/>
</dbReference>
<dbReference type="PANTHER" id="PTHR13337:SF2">
    <property type="entry name" value="SUCCINATE DEHYDROGENASE [UBIQUINONE] CYTOCHROME B SMALL SUBUNIT, MITOCHONDRIAL"/>
    <property type="match status" value="1"/>
</dbReference>
<gene>
    <name evidence="13" type="ORF">BDY21DRAFT_99653</name>
</gene>
<evidence type="ECO:0000256" key="2">
    <source>
        <dbReference type="ARBA" id="ARBA00007294"/>
    </source>
</evidence>
<keyword evidence="4" id="KW-0812">Transmembrane</keyword>
<evidence type="ECO:0000256" key="1">
    <source>
        <dbReference type="ARBA" id="ARBA00004448"/>
    </source>
</evidence>
<evidence type="ECO:0000256" key="12">
    <source>
        <dbReference type="RuleBase" id="RU364031"/>
    </source>
</evidence>
<dbReference type="GO" id="GO:0006099">
    <property type="term" value="P:tricarboxylic acid cycle"/>
    <property type="evidence" value="ECO:0007669"/>
    <property type="project" value="TreeGrafter"/>
</dbReference>
<dbReference type="OrthoDB" id="18577at2759"/>
<dbReference type="SUPFAM" id="SSF81343">
    <property type="entry name" value="Fumarate reductase respiratory complex transmembrane subunits"/>
    <property type="match status" value="1"/>
</dbReference>
<dbReference type="GO" id="GO:0005743">
    <property type="term" value="C:mitochondrial inner membrane"/>
    <property type="evidence" value="ECO:0007669"/>
    <property type="project" value="UniProtKB-SubCell"/>
</dbReference>
<evidence type="ECO:0000313" key="13">
    <source>
        <dbReference type="EMBL" id="KAF2454619.1"/>
    </source>
</evidence>
<evidence type="ECO:0000256" key="3">
    <source>
        <dbReference type="ARBA" id="ARBA00022448"/>
    </source>
</evidence>
<feature type="binding site" description="axial binding residue" evidence="11">
    <location>
        <position position="141"/>
    </location>
    <ligand>
        <name>heme b</name>
        <dbReference type="ChEBI" id="CHEBI:60344"/>
        <note>ligand shared with SDHC</note>
    </ligand>
    <ligandPart>
        <name>Fe</name>
        <dbReference type="ChEBI" id="CHEBI:18248"/>
    </ligandPart>
</feature>
<proteinExistence type="inferred from homology"/>
<dbReference type="EMBL" id="MU001690">
    <property type="protein sequence ID" value="KAF2454619.1"/>
    <property type="molecule type" value="Genomic_DNA"/>
</dbReference>
<keyword evidence="3" id="KW-0813">Transport</keyword>
<keyword evidence="11" id="KW-0408">Iron</keyword>
<dbReference type="InterPro" id="IPR007992">
    <property type="entry name" value="CybS"/>
</dbReference>
<dbReference type="GO" id="GO:0048039">
    <property type="term" value="F:ubiquinone binding"/>
    <property type="evidence" value="ECO:0007669"/>
    <property type="project" value="TreeGrafter"/>
</dbReference>
<keyword evidence="11" id="KW-0479">Metal-binding</keyword>